<organism evidence="1 2">
    <name type="scientific">Flavobacterium degerlachei</name>
    <dbReference type="NCBI Taxonomy" id="229203"/>
    <lineage>
        <taxon>Bacteria</taxon>
        <taxon>Pseudomonadati</taxon>
        <taxon>Bacteroidota</taxon>
        <taxon>Flavobacteriia</taxon>
        <taxon>Flavobacteriales</taxon>
        <taxon>Flavobacteriaceae</taxon>
        <taxon>Flavobacterium</taxon>
    </lineage>
</organism>
<reference evidence="2" key="1">
    <citation type="submission" date="2016-10" db="EMBL/GenBank/DDBJ databases">
        <authorList>
            <person name="Varghese N."/>
            <person name="Submissions S."/>
        </authorList>
    </citation>
    <scope>NUCLEOTIDE SEQUENCE [LARGE SCALE GENOMIC DNA]</scope>
    <source>
        <strain evidence="2">DSM 15718</strain>
    </source>
</reference>
<dbReference type="EMBL" id="FNMV01000007">
    <property type="protein sequence ID" value="SDX10943.1"/>
    <property type="molecule type" value="Genomic_DNA"/>
</dbReference>
<accession>A0A1H2Z0J1</accession>
<evidence type="ECO:0000313" key="2">
    <source>
        <dbReference type="Proteomes" id="UP000198569"/>
    </source>
</evidence>
<dbReference type="Proteomes" id="UP000198569">
    <property type="component" value="Unassembled WGS sequence"/>
</dbReference>
<dbReference type="RefSeq" id="WP_091431772.1">
    <property type="nucleotide sequence ID" value="NZ_FNMV01000007.1"/>
</dbReference>
<keyword evidence="2" id="KW-1185">Reference proteome</keyword>
<name>A0A1H2Z0J1_9FLAO</name>
<sequence>MRTKSINKSEILAIHNFLRDAIYHFRVMNCNPDELIVSLPNWLQQLLTSYPMTNYLDHSLAMILEHSRYFDVKIQYHYSDEVVVFFKDYHLNPIFFKPVIHTINFEKEENRKES</sequence>
<protein>
    <submittedName>
        <fullName evidence="1">Uncharacterized protein</fullName>
    </submittedName>
</protein>
<gene>
    <name evidence="1" type="ORF">SAMN05444338_10750</name>
</gene>
<dbReference type="AlphaFoldDB" id="A0A1H2Z0J1"/>
<evidence type="ECO:0000313" key="1">
    <source>
        <dbReference type="EMBL" id="SDX10943.1"/>
    </source>
</evidence>
<proteinExistence type="predicted"/>
<dbReference type="STRING" id="229203.SAMN05444338_10750"/>